<organism evidence="1 2">
    <name type="scientific">Rhododendron williamsianum</name>
    <dbReference type="NCBI Taxonomy" id="262921"/>
    <lineage>
        <taxon>Eukaryota</taxon>
        <taxon>Viridiplantae</taxon>
        <taxon>Streptophyta</taxon>
        <taxon>Embryophyta</taxon>
        <taxon>Tracheophyta</taxon>
        <taxon>Spermatophyta</taxon>
        <taxon>Magnoliopsida</taxon>
        <taxon>eudicotyledons</taxon>
        <taxon>Gunneridae</taxon>
        <taxon>Pentapetalae</taxon>
        <taxon>asterids</taxon>
        <taxon>Ericales</taxon>
        <taxon>Ericaceae</taxon>
        <taxon>Ericoideae</taxon>
        <taxon>Rhodoreae</taxon>
        <taxon>Rhododendron</taxon>
    </lineage>
</organism>
<feature type="non-terminal residue" evidence="1">
    <location>
        <position position="1"/>
    </location>
</feature>
<dbReference type="OrthoDB" id="308440at2759"/>
<reference evidence="1 2" key="1">
    <citation type="journal article" date="2019" name="Genome Biol. Evol.">
        <title>The Rhododendron genome and chromosomal organization provide insight into shared whole-genome duplications across the heath family (Ericaceae).</title>
        <authorList>
            <person name="Soza V.L."/>
            <person name="Lindsley D."/>
            <person name="Waalkes A."/>
            <person name="Ramage E."/>
            <person name="Patwardhan R.P."/>
            <person name="Burton J.N."/>
            <person name="Adey A."/>
            <person name="Kumar A."/>
            <person name="Qiu R."/>
            <person name="Shendure J."/>
            <person name="Hall B."/>
        </authorList>
    </citation>
    <scope>NUCLEOTIDE SEQUENCE [LARGE SCALE GENOMIC DNA]</scope>
    <source>
        <strain evidence="1">RSF 1966-606</strain>
    </source>
</reference>
<gene>
    <name evidence="1" type="ORF">C3L33_10132</name>
</gene>
<evidence type="ECO:0000313" key="2">
    <source>
        <dbReference type="Proteomes" id="UP000428333"/>
    </source>
</evidence>
<dbReference type="Proteomes" id="UP000428333">
    <property type="component" value="Linkage Group LG06"/>
</dbReference>
<comment type="caution">
    <text evidence="1">The sequence shown here is derived from an EMBL/GenBank/DDBJ whole genome shotgun (WGS) entry which is preliminary data.</text>
</comment>
<name>A0A6A4LKX9_9ERIC</name>
<evidence type="ECO:0000313" key="1">
    <source>
        <dbReference type="EMBL" id="KAE9457962.1"/>
    </source>
</evidence>
<dbReference type="AlphaFoldDB" id="A0A6A4LKX9"/>
<accession>A0A6A4LKX9</accession>
<dbReference type="EMBL" id="QEFC01001446">
    <property type="protein sequence ID" value="KAE9457962.1"/>
    <property type="molecule type" value="Genomic_DNA"/>
</dbReference>
<sequence>MLGSIGQWRNIAKEALDRTAIVPKGHVWIQGDNFMRQRIPDILDLFLTGLFKAECVAGQVFSSPHLLGPLLLFIFWHYQNCMVNLLL</sequence>
<protein>
    <submittedName>
        <fullName evidence="1">Uncharacterized protein</fullName>
    </submittedName>
</protein>
<proteinExistence type="predicted"/>
<keyword evidence="2" id="KW-1185">Reference proteome</keyword>